<feature type="region of interest" description="Disordered" evidence="1">
    <location>
        <begin position="1"/>
        <end position="64"/>
    </location>
</feature>
<accession>A0A9D3VWY6</accession>
<keyword evidence="3" id="KW-1185">Reference proteome</keyword>
<dbReference type="EMBL" id="JAIQCV010000005">
    <property type="protein sequence ID" value="KAH1098368.1"/>
    <property type="molecule type" value="Genomic_DNA"/>
</dbReference>
<feature type="compositionally biased region" description="Polar residues" evidence="1">
    <location>
        <begin position="51"/>
        <end position="64"/>
    </location>
</feature>
<comment type="caution">
    <text evidence="2">The sequence shown here is derived from an EMBL/GenBank/DDBJ whole genome shotgun (WGS) entry which is preliminary data.</text>
</comment>
<dbReference type="Proteomes" id="UP000828251">
    <property type="component" value="Unassembled WGS sequence"/>
</dbReference>
<evidence type="ECO:0000313" key="3">
    <source>
        <dbReference type="Proteomes" id="UP000828251"/>
    </source>
</evidence>
<protein>
    <recommendedName>
        <fullName evidence="4">Transposase MuDR plant domain-containing protein</fullName>
    </recommendedName>
</protein>
<sequence>MDDVFLTMSTSEGTSNTIDVGGLENEYGNKSESLLTESEDGESDEDEKKNQQFTTHSHSTHMHNVNLSSEDGLEFAELPYKRLGHASSLLDFGDLEVGKEFFTKDGFITTVKRYNINNMINFHAVKSRFKKFEAKGAILDSRCK</sequence>
<proteinExistence type="predicted"/>
<reference evidence="2 3" key="1">
    <citation type="journal article" date="2021" name="Plant Biotechnol. J.">
        <title>Multi-omics assisted identification of the key and species-specific regulatory components of drought-tolerant mechanisms in Gossypium stocksii.</title>
        <authorList>
            <person name="Yu D."/>
            <person name="Ke L."/>
            <person name="Zhang D."/>
            <person name="Wu Y."/>
            <person name="Sun Y."/>
            <person name="Mei J."/>
            <person name="Sun J."/>
            <person name="Sun Y."/>
        </authorList>
    </citation>
    <scope>NUCLEOTIDE SEQUENCE [LARGE SCALE GENOMIC DNA]</scope>
    <source>
        <strain evidence="3">cv. E1</strain>
        <tissue evidence="2">Leaf</tissue>
    </source>
</reference>
<feature type="compositionally biased region" description="Polar residues" evidence="1">
    <location>
        <begin position="7"/>
        <end position="18"/>
    </location>
</feature>
<gene>
    <name evidence="2" type="ORF">J1N35_015289</name>
</gene>
<evidence type="ECO:0000256" key="1">
    <source>
        <dbReference type="SAM" id="MobiDB-lite"/>
    </source>
</evidence>
<organism evidence="2 3">
    <name type="scientific">Gossypium stocksii</name>
    <dbReference type="NCBI Taxonomy" id="47602"/>
    <lineage>
        <taxon>Eukaryota</taxon>
        <taxon>Viridiplantae</taxon>
        <taxon>Streptophyta</taxon>
        <taxon>Embryophyta</taxon>
        <taxon>Tracheophyta</taxon>
        <taxon>Spermatophyta</taxon>
        <taxon>Magnoliopsida</taxon>
        <taxon>eudicotyledons</taxon>
        <taxon>Gunneridae</taxon>
        <taxon>Pentapetalae</taxon>
        <taxon>rosids</taxon>
        <taxon>malvids</taxon>
        <taxon>Malvales</taxon>
        <taxon>Malvaceae</taxon>
        <taxon>Malvoideae</taxon>
        <taxon>Gossypium</taxon>
    </lineage>
</organism>
<evidence type="ECO:0008006" key="4">
    <source>
        <dbReference type="Google" id="ProtNLM"/>
    </source>
</evidence>
<dbReference type="AlphaFoldDB" id="A0A9D3VWY6"/>
<name>A0A9D3VWY6_9ROSI</name>
<evidence type="ECO:0000313" key="2">
    <source>
        <dbReference type="EMBL" id="KAH1098368.1"/>
    </source>
</evidence>